<dbReference type="Pfam" id="PF13466">
    <property type="entry name" value="STAS_2"/>
    <property type="match status" value="1"/>
</dbReference>
<keyword evidence="4" id="KW-1185">Reference proteome</keyword>
<dbReference type="OrthoDB" id="5471473at2"/>
<dbReference type="KEGG" id="ipa:Isop_0093"/>
<proteinExistence type="predicted"/>
<feature type="domain" description="STAS" evidence="2">
    <location>
        <begin position="1"/>
        <end position="116"/>
    </location>
</feature>
<dbReference type="AlphaFoldDB" id="E8R5E9"/>
<reference evidence="3 4" key="2">
    <citation type="journal article" date="2011" name="Stand. Genomic Sci.">
        <title>Complete genome sequence of Isosphaera pallida type strain (IS1B).</title>
        <authorList>
            <consortium name="US DOE Joint Genome Institute (JGI-PGF)"/>
            <person name="Goker M."/>
            <person name="Cleland D."/>
            <person name="Saunders E."/>
            <person name="Lapidus A."/>
            <person name="Nolan M."/>
            <person name="Lucas S."/>
            <person name="Hammon N."/>
            <person name="Deshpande S."/>
            <person name="Cheng J.F."/>
            <person name="Tapia R."/>
            <person name="Han C."/>
            <person name="Goodwin L."/>
            <person name="Pitluck S."/>
            <person name="Liolios K."/>
            <person name="Pagani I."/>
            <person name="Ivanova N."/>
            <person name="Mavromatis K."/>
            <person name="Pati A."/>
            <person name="Chen A."/>
            <person name="Palaniappan K."/>
            <person name="Land M."/>
            <person name="Hauser L."/>
            <person name="Chang Y.J."/>
            <person name="Jeffries C.D."/>
            <person name="Detter J.C."/>
            <person name="Beck B."/>
            <person name="Woyke T."/>
            <person name="Bristow J."/>
            <person name="Eisen J.A."/>
            <person name="Markowitz V."/>
            <person name="Hugenholtz P."/>
            <person name="Kyrpides N.C."/>
            <person name="Klenk H.P."/>
        </authorList>
    </citation>
    <scope>NUCLEOTIDE SEQUENCE [LARGE SCALE GENOMIC DNA]</scope>
    <source>
        <strain evidence="4">ATCC 43644 / DSM 9630 / IS1B</strain>
    </source>
</reference>
<dbReference type="InterPro" id="IPR058548">
    <property type="entry name" value="MlaB-like_STAS"/>
</dbReference>
<dbReference type="STRING" id="575540.Isop_0093"/>
<evidence type="ECO:0000256" key="1">
    <source>
        <dbReference type="SAM" id="MobiDB-lite"/>
    </source>
</evidence>
<reference key="1">
    <citation type="submission" date="2010-11" db="EMBL/GenBank/DDBJ databases">
        <title>The complete sequence of chromosome of Isophaera pallida ATCC 43644.</title>
        <authorList>
            <consortium name="US DOE Joint Genome Institute (JGI-PGF)"/>
            <person name="Lucas S."/>
            <person name="Copeland A."/>
            <person name="Lapidus A."/>
            <person name="Bruce D."/>
            <person name="Goodwin L."/>
            <person name="Pitluck S."/>
            <person name="Kyrpides N."/>
            <person name="Mavromatis K."/>
            <person name="Pagani I."/>
            <person name="Ivanova N."/>
            <person name="Saunders E."/>
            <person name="Brettin T."/>
            <person name="Detter J.C."/>
            <person name="Han C."/>
            <person name="Tapia R."/>
            <person name="Land M."/>
            <person name="Hauser L."/>
            <person name="Markowitz V."/>
            <person name="Cheng J.-F."/>
            <person name="Hugenholtz P."/>
            <person name="Woyke T."/>
            <person name="Wu D."/>
            <person name="Eisen J.A."/>
        </authorList>
    </citation>
    <scope>NUCLEOTIDE SEQUENCE</scope>
    <source>
        <strain>ATCC 43644</strain>
    </source>
</reference>
<evidence type="ECO:0000259" key="2">
    <source>
        <dbReference type="PROSITE" id="PS50801"/>
    </source>
</evidence>
<dbReference type="InterPro" id="IPR036513">
    <property type="entry name" value="STAS_dom_sf"/>
</dbReference>
<name>E8R5E9_ISOPI</name>
<evidence type="ECO:0000313" key="4">
    <source>
        <dbReference type="Proteomes" id="UP000008631"/>
    </source>
</evidence>
<dbReference type="eggNOG" id="COG1366">
    <property type="taxonomic scope" value="Bacteria"/>
</dbReference>
<feature type="region of interest" description="Disordered" evidence="1">
    <location>
        <begin position="123"/>
        <end position="176"/>
    </location>
</feature>
<dbReference type="InParanoid" id="E8R5E9"/>
<dbReference type="PANTHER" id="PTHR33495">
    <property type="entry name" value="ANTI-SIGMA FACTOR ANTAGONIST TM_1081-RELATED-RELATED"/>
    <property type="match status" value="1"/>
</dbReference>
<evidence type="ECO:0000313" key="3">
    <source>
        <dbReference type="EMBL" id="ADV60690.1"/>
    </source>
</evidence>
<gene>
    <name evidence="3" type="ordered locus">Isop_0093</name>
</gene>
<dbReference type="Proteomes" id="UP000008631">
    <property type="component" value="Chromosome"/>
</dbReference>
<dbReference type="Gene3D" id="3.30.750.24">
    <property type="entry name" value="STAS domain"/>
    <property type="match status" value="1"/>
</dbReference>
<dbReference type="CDD" id="cd07043">
    <property type="entry name" value="STAS_anti-anti-sigma_factors"/>
    <property type="match status" value="1"/>
</dbReference>
<protein>
    <submittedName>
        <fullName evidence="3">Sulfate transporter/antisigma-factor antagonist STAS</fullName>
    </submittedName>
</protein>
<dbReference type="RefSeq" id="WP_013562979.1">
    <property type="nucleotide sequence ID" value="NC_014962.1"/>
</dbReference>
<dbReference type="PROSITE" id="PS50801">
    <property type="entry name" value="STAS"/>
    <property type="match status" value="1"/>
</dbReference>
<dbReference type="SUPFAM" id="SSF52091">
    <property type="entry name" value="SpoIIaa-like"/>
    <property type="match status" value="1"/>
</dbReference>
<sequence length="176" mass="19249">MLKPSLQTKVEEGFLIGEFWDCRRLDLKPVEELARVFESHLAHGGHPELVIDLSGVEYAGSTVLGTLLRMQKMAVSRGGLVILCRVDPSVREPFLAVRVEGLFRFVAELEDALALARERAAARKARGQDGANPGRARQGLSTITRRAGPLRRARRQVNSNPEPGDPSPEGVSSGEE</sequence>
<accession>E8R5E9</accession>
<dbReference type="PANTHER" id="PTHR33495:SF2">
    <property type="entry name" value="ANTI-SIGMA FACTOR ANTAGONIST TM_1081-RELATED"/>
    <property type="match status" value="1"/>
</dbReference>
<dbReference type="InterPro" id="IPR002645">
    <property type="entry name" value="STAS_dom"/>
</dbReference>
<dbReference type="GO" id="GO:0043856">
    <property type="term" value="F:anti-sigma factor antagonist activity"/>
    <property type="evidence" value="ECO:0007669"/>
    <property type="project" value="TreeGrafter"/>
</dbReference>
<organism evidence="3 4">
    <name type="scientific">Isosphaera pallida (strain ATCC 43644 / DSM 9630 / IS1B)</name>
    <dbReference type="NCBI Taxonomy" id="575540"/>
    <lineage>
        <taxon>Bacteria</taxon>
        <taxon>Pseudomonadati</taxon>
        <taxon>Planctomycetota</taxon>
        <taxon>Planctomycetia</taxon>
        <taxon>Isosphaerales</taxon>
        <taxon>Isosphaeraceae</taxon>
        <taxon>Isosphaera</taxon>
    </lineage>
</organism>
<dbReference type="EMBL" id="CP002353">
    <property type="protein sequence ID" value="ADV60690.1"/>
    <property type="molecule type" value="Genomic_DNA"/>
</dbReference>
<dbReference type="HOGENOM" id="CLU_1523174_0_0_0"/>